<keyword evidence="6" id="KW-1185">Reference proteome</keyword>
<dbReference type="Gene3D" id="3.30.70.360">
    <property type="match status" value="1"/>
</dbReference>
<dbReference type="InterPro" id="IPR051458">
    <property type="entry name" value="Cyt/Met_Dipeptidase"/>
</dbReference>
<dbReference type="Pfam" id="PF07687">
    <property type="entry name" value="M20_dimer"/>
    <property type="match status" value="1"/>
</dbReference>
<dbReference type="InterPro" id="IPR011650">
    <property type="entry name" value="Peptidase_M20_dimer"/>
</dbReference>
<protein>
    <submittedName>
        <fullName evidence="5">M20 family metallopeptidase</fullName>
    </submittedName>
</protein>
<evidence type="ECO:0000313" key="6">
    <source>
        <dbReference type="Proteomes" id="UP000629371"/>
    </source>
</evidence>
<accession>A0ABS1N1R7</accession>
<gene>
    <name evidence="5" type="ORF">JK360_32500</name>
</gene>
<dbReference type="InterPro" id="IPR002933">
    <property type="entry name" value="Peptidase_M20"/>
</dbReference>
<evidence type="ECO:0000256" key="2">
    <source>
        <dbReference type="ARBA" id="ARBA00022723"/>
    </source>
</evidence>
<keyword evidence="1" id="KW-0645">Protease</keyword>
<dbReference type="Pfam" id="PF01546">
    <property type="entry name" value="Peptidase_M20"/>
    <property type="match status" value="1"/>
</dbReference>
<dbReference type="RefSeq" id="WP_201810186.1">
    <property type="nucleotide sequence ID" value="NZ_JAERRI010000024.1"/>
</dbReference>
<name>A0ABS1N1R7_9ACTN</name>
<reference evidence="5 6" key="1">
    <citation type="submission" date="2021-01" db="EMBL/GenBank/DDBJ databases">
        <title>WGS of actinomycetes isolated from Thailand.</title>
        <authorList>
            <person name="Thawai C."/>
        </authorList>
    </citation>
    <scope>NUCLEOTIDE SEQUENCE [LARGE SCALE GENOMIC DNA]</scope>
    <source>
        <strain evidence="5 6">CH9-7</strain>
    </source>
</reference>
<dbReference type="Gene3D" id="3.40.630.10">
    <property type="entry name" value="Zn peptidases"/>
    <property type="match status" value="1"/>
</dbReference>
<keyword evidence="2" id="KW-0479">Metal-binding</keyword>
<evidence type="ECO:0000256" key="3">
    <source>
        <dbReference type="ARBA" id="ARBA00022801"/>
    </source>
</evidence>
<organism evidence="5 6">
    <name type="scientific">Streptomyces siderophoricus</name>
    <dbReference type="NCBI Taxonomy" id="2802281"/>
    <lineage>
        <taxon>Bacteria</taxon>
        <taxon>Bacillati</taxon>
        <taxon>Actinomycetota</taxon>
        <taxon>Actinomycetes</taxon>
        <taxon>Kitasatosporales</taxon>
        <taxon>Streptomycetaceae</taxon>
        <taxon>Streptomyces</taxon>
    </lineage>
</organism>
<evidence type="ECO:0000256" key="1">
    <source>
        <dbReference type="ARBA" id="ARBA00022670"/>
    </source>
</evidence>
<proteinExistence type="predicted"/>
<keyword evidence="3" id="KW-0378">Hydrolase</keyword>
<comment type="caution">
    <text evidence="5">The sequence shown here is derived from an EMBL/GenBank/DDBJ whole genome shotgun (WGS) entry which is preliminary data.</text>
</comment>
<evidence type="ECO:0000259" key="4">
    <source>
        <dbReference type="Pfam" id="PF07687"/>
    </source>
</evidence>
<dbReference type="EMBL" id="JAERRI010000024">
    <property type="protein sequence ID" value="MBL1093982.1"/>
    <property type="molecule type" value="Genomic_DNA"/>
</dbReference>
<dbReference type="SUPFAM" id="SSF53187">
    <property type="entry name" value="Zn-dependent exopeptidases"/>
    <property type="match status" value="1"/>
</dbReference>
<dbReference type="PANTHER" id="PTHR43270">
    <property type="entry name" value="BETA-ALA-HIS DIPEPTIDASE"/>
    <property type="match status" value="1"/>
</dbReference>
<evidence type="ECO:0000313" key="5">
    <source>
        <dbReference type="EMBL" id="MBL1093982.1"/>
    </source>
</evidence>
<dbReference type="Proteomes" id="UP000629371">
    <property type="component" value="Unassembled WGS sequence"/>
</dbReference>
<dbReference type="NCBIfam" id="NF005478">
    <property type="entry name" value="PRK07079.1"/>
    <property type="match status" value="1"/>
</dbReference>
<dbReference type="PANTHER" id="PTHR43270:SF12">
    <property type="entry name" value="SUCCINYL-DIAMINOPIMELATE DESUCCINYLASE"/>
    <property type="match status" value="1"/>
</dbReference>
<feature type="domain" description="Peptidase M20 dimerisation" evidence="4">
    <location>
        <begin position="206"/>
        <end position="357"/>
    </location>
</feature>
<sequence length="465" mass="49621">MARAEAIDRVLEYFDSGGFLRDLGRRVALPTESRSGNSTDQQRQLRAYLETEIATAATRLGCTPRIVDNPVTGGGPFLIATRHEGEGLPTVLTYGHADVVPGEAHRWRSGLEPWRLVVEGDRWYGRGTADNKGQHSINLAALEQVLHTRGGRFGFNLKLIVETGEETGSPGLHALCTQLREELAANLLIASDGPRLSAERPTLFLGSRGSVAFTLRVPLRDGAHHSGNWGGLLRNPATTLAAALATLVDGRGRILVPGLRPPSIPPAVKRALTDLPVGGGAADPVIDKDWGEPRLTPAERLVGWNTLEVLSLAAGHPDTPVNAIPGTAHAHCQLRTVVGTDAEGVGATLRAHLDAHGFPMVEVEVGRKMTATRTDPEGPWVRWAAESVARTTGTPPVIMPNLGGSIPNDAFSDALGLSTIWVPHSYPACAQHAPDEHLVAPVAREALQIMAGLFWDLGDPSNRPL</sequence>